<feature type="compositionally biased region" description="Low complexity" evidence="1">
    <location>
        <begin position="436"/>
        <end position="446"/>
    </location>
</feature>
<reference evidence="2" key="1">
    <citation type="journal article" date="2018" name="Genome Biol. Evol.">
        <title>Genomics and development of Lentinus tigrinus, a white-rot wood-decaying mushroom with dimorphic fruiting bodies.</title>
        <authorList>
            <person name="Wu B."/>
            <person name="Xu Z."/>
            <person name="Knudson A."/>
            <person name="Carlson A."/>
            <person name="Chen N."/>
            <person name="Kovaka S."/>
            <person name="LaButti K."/>
            <person name="Lipzen A."/>
            <person name="Pennachio C."/>
            <person name="Riley R."/>
            <person name="Schakwitz W."/>
            <person name="Umezawa K."/>
            <person name="Ohm R.A."/>
            <person name="Grigoriev I.V."/>
            <person name="Nagy L.G."/>
            <person name="Gibbons J."/>
            <person name="Hibbett D."/>
        </authorList>
    </citation>
    <scope>NUCLEOTIDE SEQUENCE [LARGE SCALE GENOMIC DNA]</scope>
    <source>
        <strain evidence="2">ALCF2SS1-6</strain>
    </source>
</reference>
<dbReference type="AlphaFoldDB" id="A0A5C2SN38"/>
<organism evidence="2 3">
    <name type="scientific">Lentinus tigrinus ALCF2SS1-6</name>
    <dbReference type="NCBI Taxonomy" id="1328759"/>
    <lineage>
        <taxon>Eukaryota</taxon>
        <taxon>Fungi</taxon>
        <taxon>Dikarya</taxon>
        <taxon>Basidiomycota</taxon>
        <taxon>Agaricomycotina</taxon>
        <taxon>Agaricomycetes</taxon>
        <taxon>Polyporales</taxon>
        <taxon>Polyporaceae</taxon>
        <taxon>Lentinus</taxon>
    </lineage>
</organism>
<dbReference type="SUPFAM" id="SSF52047">
    <property type="entry name" value="RNI-like"/>
    <property type="match status" value="1"/>
</dbReference>
<evidence type="ECO:0000313" key="2">
    <source>
        <dbReference type="EMBL" id="RPD64519.1"/>
    </source>
</evidence>
<dbReference type="Gene3D" id="3.80.10.10">
    <property type="entry name" value="Ribonuclease Inhibitor"/>
    <property type="match status" value="1"/>
</dbReference>
<feature type="region of interest" description="Disordered" evidence="1">
    <location>
        <begin position="421"/>
        <end position="454"/>
    </location>
</feature>
<dbReference type="EMBL" id="ML122254">
    <property type="protein sequence ID" value="RPD64519.1"/>
    <property type="molecule type" value="Genomic_DNA"/>
</dbReference>
<dbReference type="OrthoDB" id="2751625at2759"/>
<proteinExistence type="predicted"/>
<feature type="compositionally biased region" description="Low complexity" evidence="1">
    <location>
        <begin position="39"/>
        <end position="51"/>
    </location>
</feature>
<evidence type="ECO:0000313" key="3">
    <source>
        <dbReference type="Proteomes" id="UP000313359"/>
    </source>
</evidence>
<feature type="compositionally biased region" description="Polar residues" evidence="1">
    <location>
        <begin position="1"/>
        <end position="10"/>
    </location>
</feature>
<evidence type="ECO:0000256" key="1">
    <source>
        <dbReference type="SAM" id="MobiDB-lite"/>
    </source>
</evidence>
<keyword evidence="3" id="KW-1185">Reference proteome</keyword>
<protein>
    <submittedName>
        <fullName evidence="2">Uncharacterized protein</fullName>
    </submittedName>
</protein>
<sequence>MSSRPHSTAATDGAAIVDPQQTLQVPQAKLAPHDAVARLPASAASPALASSPEPPVDAEQGSLSEKSEATVHTRGPDMAKAAAGNVVRLVALPNYQNRPLVHMECTLRHSGTQECFLHREDDSQEMTTMGDVLRDYSERIESIQFDATALPGTGPADLFTYPATLPFPLPPVVTAVSDPGSHAGPSSMPFLTSLRDITITVNRTIFLRSLLEFLHYCPMLRRLAIHSKREYSSVFPEDIEDLVAPGLPYLEELTIDGLHMHTTEVLLDQLFHSFNESTKIEAHFYETSFPGFKYGPALQKLLLPIRHANFSYACLAGDDQPQPQPSSQAGGVAPGASETHVFTFSDPTARLQLSWHWTPDPNTPPNMSHVGLACLENVTSASLTLCNVQPSYVDLFTFLQSCRALKRVDVHASHTVHASPAAVANPAPAPAPEAPVPSTSASTSAAQLRRVQGGPSTFTSQYSLFRARRGMGNVLRHIANMPLLFSVAVAQAPHAALGPRSTSLNVAEQRPRSPLAGMPPGRLERLVRYYYEPLWALMVRTSTRWEP</sequence>
<dbReference type="InterPro" id="IPR032675">
    <property type="entry name" value="LRR_dom_sf"/>
</dbReference>
<dbReference type="Proteomes" id="UP000313359">
    <property type="component" value="Unassembled WGS sequence"/>
</dbReference>
<accession>A0A5C2SN38</accession>
<gene>
    <name evidence="2" type="ORF">L227DRAFT_572051</name>
</gene>
<name>A0A5C2SN38_9APHY</name>
<feature type="region of interest" description="Disordered" evidence="1">
    <location>
        <begin position="1"/>
        <end position="70"/>
    </location>
</feature>